<dbReference type="InterPro" id="IPR051083">
    <property type="entry name" value="GrpII_Intron_Splice-Mob/Def"/>
</dbReference>
<dbReference type="InterPro" id="IPR043502">
    <property type="entry name" value="DNA/RNA_pol_sf"/>
</dbReference>
<comment type="caution">
    <text evidence="3">The sequence shown here is derived from an EMBL/GenBank/DDBJ whole genome shotgun (WGS) entry which is preliminary data.</text>
</comment>
<dbReference type="PANTHER" id="PTHR34047">
    <property type="entry name" value="NUCLEAR INTRON MATURASE 1, MITOCHONDRIAL-RELATED"/>
    <property type="match status" value="1"/>
</dbReference>
<evidence type="ECO:0000313" key="4">
    <source>
        <dbReference type="Proteomes" id="UP000050463"/>
    </source>
</evidence>
<gene>
    <name evidence="3" type="ORF">AN168_07080</name>
</gene>
<dbReference type="Proteomes" id="UP000050463">
    <property type="component" value="Unassembled WGS sequence"/>
</dbReference>
<evidence type="ECO:0000259" key="2">
    <source>
        <dbReference type="PROSITE" id="PS50878"/>
    </source>
</evidence>
<comment type="similarity">
    <text evidence="1">Belongs to the bacterial reverse transcriptase family.</text>
</comment>
<proteinExistence type="inferred from homology"/>
<keyword evidence="3" id="KW-0695">RNA-directed DNA polymerase</keyword>
<reference evidence="3 4" key="1">
    <citation type="submission" date="2015-08" db="EMBL/GenBank/DDBJ databases">
        <title>Draft Genome Sequence of Vibrio splendidus UCD-SED7.</title>
        <authorList>
            <person name="Lee R.D."/>
            <person name="Lang J.M."/>
            <person name="Coil D.A."/>
            <person name="Jospin G."/>
            <person name="Eisen J.A."/>
        </authorList>
    </citation>
    <scope>NUCLEOTIDE SEQUENCE [LARGE SCALE GENOMIC DNA]</scope>
    <source>
        <strain evidence="3 4">UCD-SED7</strain>
    </source>
</reference>
<dbReference type="GO" id="GO:0003964">
    <property type="term" value="F:RNA-directed DNA polymerase activity"/>
    <property type="evidence" value="ECO:0007669"/>
    <property type="project" value="UniProtKB-KW"/>
</dbReference>
<keyword evidence="3" id="KW-0808">Transferase</keyword>
<sequence>MQEVKLEHFVQATKEIAAHGDNDTLPFDIDNRFISDNVGSLSKLAFDFFSRLDKGGKNDARKKISEIAIFHERLLSPTGASGFRIATKIHPFWNIYLNGLGVSIADAFETKRSWRAHSYRYIQDEKELFDRSRSWRAYKEATLEDPALSIEDAVVVQTDISSFYEHISHHKIENCINDLFSSNSSVACQIDRILSQMSSGRSFGLPVGGQCSRILAELLMHSIDELLTQNGLIWHRYVDDFTLIAKNQSDAYKAISILANALADYGLSLNRTKTTFLSSNHYKDFVTAQLFSSDDNAGKLREIDVYFDPYSDDPEGDYESLKETVEQLDIQNLLGLEVNKSQPDSYLVSQVSRTLQLHEPREAYLLCLTLLSSNNLHSLRASWKTIIKGVTDLRGSEKFQSIHSNIDVLLDSVLIHSTHLLIPETNGLHFLRAIRFAKTEQRSRYIHELMQSSTSQTVRRACIDCIRHWGDRPNFNQLRNNWLQMGTEAQRMYWLASSKFGDEGENFQRQVGSSIETLWKLGVESKGNSSFTKLYLNWVKTDAHN</sequence>
<dbReference type="PROSITE" id="PS50878">
    <property type="entry name" value="RT_POL"/>
    <property type="match status" value="1"/>
</dbReference>
<evidence type="ECO:0000256" key="1">
    <source>
        <dbReference type="ARBA" id="ARBA00034120"/>
    </source>
</evidence>
<dbReference type="RefSeq" id="WP_054546596.1">
    <property type="nucleotide sequence ID" value="NZ_LIZK01000002.1"/>
</dbReference>
<dbReference type="AlphaFoldDB" id="A0A837NY21"/>
<dbReference type="EMBL" id="LIZK01000002">
    <property type="protein sequence ID" value="KPL95399.1"/>
    <property type="molecule type" value="Genomic_DNA"/>
</dbReference>
<dbReference type="InterPro" id="IPR000477">
    <property type="entry name" value="RT_dom"/>
</dbReference>
<keyword evidence="3" id="KW-0548">Nucleotidyltransferase</keyword>
<evidence type="ECO:0000313" key="3">
    <source>
        <dbReference type="EMBL" id="KPL95399.1"/>
    </source>
</evidence>
<name>A0A837NY21_VIBSP</name>
<protein>
    <submittedName>
        <fullName evidence="3">Reverse transcriptase</fullName>
    </submittedName>
</protein>
<feature type="domain" description="Reverse transcriptase" evidence="2">
    <location>
        <begin position="1"/>
        <end position="290"/>
    </location>
</feature>
<dbReference type="PANTHER" id="PTHR34047:SF8">
    <property type="entry name" value="PROTEIN YKFC"/>
    <property type="match status" value="1"/>
</dbReference>
<dbReference type="SUPFAM" id="SSF56672">
    <property type="entry name" value="DNA/RNA polymerases"/>
    <property type="match status" value="1"/>
</dbReference>
<organism evidence="3 4">
    <name type="scientific">Vibrio splendidus</name>
    <dbReference type="NCBI Taxonomy" id="29497"/>
    <lineage>
        <taxon>Bacteria</taxon>
        <taxon>Pseudomonadati</taxon>
        <taxon>Pseudomonadota</taxon>
        <taxon>Gammaproteobacteria</taxon>
        <taxon>Vibrionales</taxon>
        <taxon>Vibrionaceae</taxon>
        <taxon>Vibrio</taxon>
    </lineage>
</organism>
<dbReference type="CDD" id="cd01646">
    <property type="entry name" value="RT_Bac_retron_I"/>
    <property type="match status" value="1"/>
</dbReference>
<accession>A0A837NY21</accession>
<dbReference type="Pfam" id="PF00078">
    <property type="entry name" value="RVT_1"/>
    <property type="match status" value="1"/>
</dbReference>